<organism evidence="7 8">
    <name type="scientific">Staphylococcus hyicus</name>
    <dbReference type="NCBI Taxonomy" id="1284"/>
    <lineage>
        <taxon>Bacteria</taxon>
        <taxon>Bacillati</taxon>
        <taxon>Bacillota</taxon>
        <taxon>Bacilli</taxon>
        <taxon>Bacillales</taxon>
        <taxon>Staphylococcaceae</taxon>
        <taxon>Staphylococcus</taxon>
    </lineage>
</organism>
<protein>
    <recommendedName>
        <fullName evidence="4">6-carboxy-5,6,7,8-tetrahydropterin synthase</fullName>
        <ecNumber evidence="3">4.1.2.50</ecNumber>
    </recommendedName>
    <alternativeName>
        <fullName evidence="5">Queuosine biosynthesis protein QueD</fullName>
    </alternativeName>
</protein>
<dbReference type="RefSeq" id="WP_039644120.1">
    <property type="nucleotide sequence ID" value="NZ_CP008747.1"/>
</dbReference>
<proteinExistence type="inferred from homology"/>
<sequence>MAKFDNVKPPKKFARHHKTILVLRHYEFTADARIFLSETTFHDLKDNRYLIDIELWSKTDDLGMAVDFRIIDNIYKTHLQPKLDGQLLNETLPDMNITLENLIHWMWETLSVHLPEDVSLNAIAMYETPEQGVRFTRDIMAQ</sequence>
<evidence type="ECO:0000256" key="6">
    <source>
        <dbReference type="ARBA" id="ARBA00048807"/>
    </source>
</evidence>
<evidence type="ECO:0000256" key="1">
    <source>
        <dbReference type="ARBA" id="ARBA00005061"/>
    </source>
</evidence>
<name>A0A0A8HMF4_STAHY</name>
<evidence type="ECO:0000313" key="8">
    <source>
        <dbReference type="Proteomes" id="UP000285625"/>
    </source>
</evidence>
<dbReference type="Gene3D" id="3.30.479.10">
    <property type="entry name" value="6-pyruvoyl tetrahydropterin synthase/QueD"/>
    <property type="match status" value="1"/>
</dbReference>
<comment type="similarity">
    <text evidence="2">Belongs to the PTPS family. QueD subfamily.</text>
</comment>
<evidence type="ECO:0000256" key="2">
    <source>
        <dbReference type="ARBA" id="ARBA00008900"/>
    </source>
</evidence>
<evidence type="ECO:0000313" key="7">
    <source>
        <dbReference type="EMBL" id="RIO47706.1"/>
    </source>
</evidence>
<dbReference type="GO" id="GO:0070497">
    <property type="term" value="F:6-carboxytetrahydropterin synthase activity"/>
    <property type="evidence" value="ECO:0007669"/>
    <property type="project" value="UniProtKB-EC"/>
</dbReference>
<dbReference type="InterPro" id="IPR038418">
    <property type="entry name" value="6-PTP_synth/QueD_sf"/>
</dbReference>
<evidence type="ECO:0000256" key="5">
    <source>
        <dbReference type="ARBA" id="ARBA00031449"/>
    </source>
</evidence>
<dbReference type="UniPathway" id="UPA00391"/>
<dbReference type="Proteomes" id="UP000285625">
    <property type="component" value="Unassembled WGS sequence"/>
</dbReference>
<evidence type="ECO:0000256" key="4">
    <source>
        <dbReference type="ARBA" id="ARBA00018141"/>
    </source>
</evidence>
<dbReference type="EC" id="4.1.2.50" evidence="3"/>
<dbReference type="STRING" id="1284.SHYC_02255"/>
<dbReference type="SUPFAM" id="SSF55620">
    <property type="entry name" value="Tetrahydrobiopterin biosynthesis enzymes-like"/>
    <property type="match status" value="1"/>
</dbReference>
<dbReference type="InterPro" id="IPR007115">
    <property type="entry name" value="6-PTP_synth/QueD"/>
</dbReference>
<dbReference type="AlphaFoldDB" id="A0A0A8HMF4"/>
<accession>A0A0A8HMF4</accession>
<comment type="caution">
    <text evidence="7">The sequence shown here is derived from an EMBL/GenBank/DDBJ whole genome shotgun (WGS) entry which is preliminary data.</text>
</comment>
<dbReference type="HOGENOM" id="CLU_111016_1_2_9"/>
<comment type="catalytic activity">
    <reaction evidence="6">
        <text>7,8-dihydroneopterin 3'-triphosphate + H2O = 6-carboxy-5,6,7,8-tetrahydropterin + triphosphate + acetaldehyde + 2 H(+)</text>
        <dbReference type="Rhea" id="RHEA:27966"/>
        <dbReference type="ChEBI" id="CHEBI:15343"/>
        <dbReference type="ChEBI" id="CHEBI:15377"/>
        <dbReference type="ChEBI" id="CHEBI:15378"/>
        <dbReference type="ChEBI" id="CHEBI:18036"/>
        <dbReference type="ChEBI" id="CHEBI:58462"/>
        <dbReference type="ChEBI" id="CHEBI:61032"/>
        <dbReference type="EC" id="4.1.2.50"/>
    </reaction>
</comment>
<evidence type="ECO:0000256" key="3">
    <source>
        <dbReference type="ARBA" id="ARBA00012982"/>
    </source>
</evidence>
<reference evidence="7 8" key="1">
    <citation type="journal article" date="2016" name="Front. Microbiol.">
        <title>Comprehensive Phylogenetic Analysis of Bovine Non-aureus Staphylococci Species Based on Whole-Genome Sequencing.</title>
        <authorList>
            <person name="Naushad S."/>
            <person name="Barkema H.W."/>
            <person name="Luby C."/>
            <person name="Condas L.A."/>
            <person name="Nobrega D.B."/>
            <person name="Carson D.A."/>
            <person name="De Buck J."/>
        </authorList>
    </citation>
    <scope>NUCLEOTIDE SEQUENCE [LARGE SCALE GENOMIC DNA]</scope>
    <source>
        <strain evidence="7 8">SNUC 5959</strain>
    </source>
</reference>
<gene>
    <name evidence="7" type="ORF">BUZ57_00080</name>
</gene>
<dbReference type="GeneID" id="41072288"/>
<dbReference type="Pfam" id="PF01242">
    <property type="entry name" value="PTPS"/>
    <property type="match status" value="1"/>
</dbReference>
<comment type="pathway">
    <text evidence="1">Purine metabolism; 7-cyano-7-deazaguanine biosynthesis.</text>
</comment>
<dbReference type="EMBL" id="QXVO01000001">
    <property type="protein sequence ID" value="RIO47706.1"/>
    <property type="molecule type" value="Genomic_DNA"/>
</dbReference>
<dbReference type="KEGG" id="shu:SHYC_02255"/>